<gene>
    <name evidence="4" type="primary">truA</name>
    <name evidence="9" type="ORF">DESAMIL20_1888</name>
</gene>
<dbReference type="PANTHER" id="PTHR11142">
    <property type="entry name" value="PSEUDOURIDYLATE SYNTHASE"/>
    <property type="match status" value="1"/>
</dbReference>
<keyword evidence="10" id="KW-1185">Reference proteome</keyword>
<dbReference type="GO" id="GO:0160147">
    <property type="term" value="F:tRNA pseudouridine(38-40) synthase activity"/>
    <property type="evidence" value="ECO:0007669"/>
    <property type="project" value="UniProtKB-EC"/>
</dbReference>
<dbReference type="HAMAP" id="MF_00171">
    <property type="entry name" value="TruA"/>
    <property type="match status" value="1"/>
</dbReference>
<name>A0A1X4XXS5_9BACT</name>
<evidence type="ECO:0000313" key="10">
    <source>
        <dbReference type="Proteomes" id="UP000194141"/>
    </source>
</evidence>
<feature type="binding site" evidence="4 6">
    <location>
        <position position="105"/>
    </location>
    <ligand>
        <name>substrate</name>
    </ligand>
</feature>
<dbReference type="RefSeq" id="WP_086034591.1">
    <property type="nucleotide sequence ID" value="NZ_MDSU01000018.1"/>
</dbReference>
<feature type="domain" description="Pseudouridine synthase I TruA alpha/beta" evidence="8">
    <location>
        <begin position="4"/>
        <end position="98"/>
    </location>
</feature>
<evidence type="ECO:0000259" key="8">
    <source>
        <dbReference type="Pfam" id="PF01416"/>
    </source>
</evidence>
<comment type="subunit">
    <text evidence="4">Homodimer.</text>
</comment>
<dbReference type="InterPro" id="IPR020103">
    <property type="entry name" value="PsdUridine_synth_cat_dom_sf"/>
</dbReference>
<reference evidence="9 10" key="1">
    <citation type="journal article" date="2017" name="Front. Microbiol.">
        <title>Genome Sequence of Desulfurella amilsii Strain TR1 and Comparative Genomics of Desulfurellaceae Family.</title>
        <authorList>
            <person name="Florentino A.P."/>
            <person name="Stams A.J."/>
            <person name="Sanchez-Andrea I."/>
        </authorList>
    </citation>
    <scope>NUCLEOTIDE SEQUENCE [LARGE SCALE GENOMIC DNA]</scope>
    <source>
        <strain evidence="9 10">TR1</strain>
    </source>
</reference>
<evidence type="ECO:0000256" key="2">
    <source>
        <dbReference type="ARBA" id="ARBA00022694"/>
    </source>
</evidence>
<dbReference type="Gene3D" id="3.30.70.580">
    <property type="entry name" value="Pseudouridine synthase I, catalytic domain, N-terminal subdomain"/>
    <property type="match status" value="1"/>
</dbReference>
<comment type="catalytic activity">
    <reaction evidence="4 7">
        <text>uridine(38/39/40) in tRNA = pseudouridine(38/39/40) in tRNA</text>
        <dbReference type="Rhea" id="RHEA:22376"/>
        <dbReference type="Rhea" id="RHEA-COMP:10085"/>
        <dbReference type="Rhea" id="RHEA-COMP:10087"/>
        <dbReference type="ChEBI" id="CHEBI:65314"/>
        <dbReference type="ChEBI" id="CHEBI:65315"/>
        <dbReference type="EC" id="5.4.99.12"/>
    </reaction>
</comment>
<evidence type="ECO:0000256" key="3">
    <source>
        <dbReference type="ARBA" id="ARBA00023235"/>
    </source>
</evidence>
<accession>A0A1X4XXS5</accession>
<dbReference type="EMBL" id="MDSU01000018">
    <property type="protein sequence ID" value="OSS42335.1"/>
    <property type="molecule type" value="Genomic_DNA"/>
</dbReference>
<dbReference type="Proteomes" id="UP000194141">
    <property type="component" value="Unassembled WGS sequence"/>
</dbReference>
<keyword evidence="9" id="KW-0456">Lyase</keyword>
<dbReference type="NCBIfam" id="TIGR00071">
    <property type="entry name" value="hisT_truA"/>
    <property type="match status" value="1"/>
</dbReference>
<dbReference type="InterPro" id="IPR001406">
    <property type="entry name" value="PsdUridine_synth_TruA"/>
</dbReference>
<dbReference type="EC" id="5.4.99.12" evidence="4"/>
<feature type="active site" description="Nucleophile" evidence="4 5">
    <location>
        <position position="47"/>
    </location>
</feature>
<dbReference type="InterPro" id="IPR020097">
    <property type="entry name" value="PsdUridine_synth_TruA_a/b_dom"/>
</dbReference>
<dbReference type="Pfam" id="PF01416">
    <property type="entry name" value="PseudoU_synth_1"/>
    <property type="match status" value="2"/>
</dbReference>
<evidence type="ECO:0000256" key="5">
    <source>
        <dbReference type="PIRSR" id="PIRSR001430-1"/>
    </source>
</evidence>
<comment type="caution">
    <text evidence="4">Lacks conserved residue(s) required for the propagation of feature annotation.</text>
</comment>
<comment type="function">
    <text evidence="4">Formation of pseudouridine at positions 38, 39 and 40 in the anticodon stem and loop of transfer RNAs.</text>
</comment>
<feature type="domain" description="Pseudouridine synthase I TruA alpha/beta" evidence="8">
    <location>
        <begin position="140"/>
        <end position="236"/>
    </location>
</feature>
<protein>
    <recommendedName>
        <fullName evidence="4">tRNA pseudouridine synthase A</fullName>
        <ecNumber evidence="4">5.4.99.12</ecNumber>
    </recommendedName>
    <alternativeName>
        <fullName evidence="4">tRNA pseudouridine(38-40) synthase</fullName>
    </alternativeName>
    <alternativeName>
        <fullName evidence="4">tRNA pseudouridylate synthase I</fullName>
    </alternativeName>
    <alternativeName>
        <fullName evidence="4">tRNA-uridine isomerase I</fullName>
    </alternativeName>
</protein>
<dbReference type="Gene3D" id="3.30.70.660">
    <property type="entry name" value="Pseudouridine synthase I, catalytic domain, C-terminal subdomain"/>
    <property type="match status" value="1"/>
</dbReference>
<dbReference type="InterPro" id="IPR020095">
    <property type="entry name" value="PsdUridine_synth_TruA_C"/>
</dbReference>
<comment type="similarity">
    <text evidence="1 4 7">Belongs to the tRNA pseudouridine synthase TruA family.</text>
</comment>
<dbReference type="PANTHER" id="PTHR11142:SF0">
    <property type="entry name" value="TRNA PSEUDOURIDINE SYNTHASE-LIKE 1"/>
    <property type="match status" value="1"/>
</dbReference>
<keyword evidence="3 4" id="KW-0413">Isomerase</keyword>
<evidence type="ECO:0000256" key="4">
    <source>
        <dbReference type="HAMAP-Rule" id="MF_00171"/>
    </source>
</evidence>
<evidence type="ECO:0000313" key="9">
    <source>
        <dbReference type="EMBL" id="OSS42335.1"/>
    </source>
</evidence>
<evidence type="ECO:0000256" key="6">
    <source>
        <dbReference type="PIRSR" id="PIRSR001430-2"/>
    </source>
</evidence>
<keyword evidence="2 4" id="KW-0819">tRNA processing</keyword>
<dbReference type="InterPro" id="IPR020094">
    <property type="entry name" value="TruA/RsuA/RluB/E/F_N"/>
</dbReference>
<proteinExistence type="inferred from homology"/>
<dbReference type="AlphaFoldDB" id="A0A1X4XXS5"/>
<dbReference type="PIRSF" id="PIRSF001430">
    <property type="entry name" value="tRNA_psdUrid_synth"/>
    <property type="match status" value="1"/>
</dbReference>
<evidence type="ECO:0000256" key="1">
    <source>
        <dbReference type="ARBA" id="ARBA00009375"/>
    </source>
</evidence>
<dbReference type="FunFam" id="3.30.70.580:FF:000001">
    <property type="entry name" value="tRNA pseudouridine synthase A"/>
    <property type="match status" value="1"/>
</dbReference>
<dbReference type="GO" id="GO:0003723">
    <property type="term" value="F:RNA binding"/>
    <property type="evidence" value="ECO:0007669"/>
    <property type="project" value="InterPro"/>
</dbReference>
<comment type="caution">
    <text evidence="9">The sequence shown here is derived from an EMBL/GenBank/DDBJ whole genome shotgun (WGS) entry which is preliminary data.</text>
</comment>
<dbReference type="CDD" id="cd02570">
    <property type="entry name" value="PseudoU_synth_EcTruA"/>
    <property type="match status" value="1"/>
</dbReference>
<dbReference type="SUPFAM" id="SSF55120">
    <property type="entry name" value="Pseudouridine synthase"/>
    <property type="match status" value="1"/>
</dbReference>
<dbReference type="GO" id="GO:0016829">
    <property type="term" value="F:lyase activity"/>
    <property type="evidence" value="ECO:0007669"/>
    <property type="project" value="UniProtKB-KW"/>
</dbReference>
<sequence length="236" mass="26947">MKISYDGTGFFGMQRQKNKPTIQQSLEYALKQLFGADININYAGRTDTGVHALGHVVDFFADKPLDLSVVKRALNALLPSQIRVTGVFLASDDFHSRYSCIFRDYVYIINTAEVCMPFLKNYVWHVPKLNISRLDEVKGLFVGYKDFAPFSKASMGKNTNRLIQYVRIKQKSFFVMIFIRANAFLRGMVRLMVGTMVSYSRGLITKDQIMQIFERSGSSHLLKAPACGLYFKRAIY</sequence>
<organism evidence="9 10">
    <name type="scientific">Desulfurella amilsii</name>
    <dbReference type="NCBI Taxonomy" id="1562698"/>
    <lineage>
        <taxon>Bacteria</taxon>
        <taxon>Pseudomonadati</taxon>
        <taxon>Campylobacterota</taxon>
        <taxon>Desulfurellia</taxon>
        <taxon>Desulfurellales</taxon>
        <taxon>Desulfurellaceae</taxon>
        <taxon>Desulfurella</taxon>
    </lineage>
</organism>
<dbReference type="STRING" id="1562698.DESAMIL20_1888"/>
<dbReference type="GO" id="GO:0031119">
    <property type="term" value="P:tRNA pseudouridine synthesis"/>
    <property type="evidence" value="ECO:0007669"/>
    <property type="project" value="UniProtKB-UniRule"/>
</dbReference>
<evidence type="ECO:0000256" key="7">
    <source>
        <dbReference type="RuleBase" id="RU003792"/>
    </source>
</evidence>